<evidence type="ECO:0000313" key="1">
    <source>
        <dbReference type="EMBL" id="KAI0059752.1"/>
    </source>
</evidence>
<evidence type="ECO:0000313" key="2">
    <source>
        <dbReference type="Proteomes" id="UP000814140"/>
    </source>
</evidence>
<dbReference type="EMBL" id="MU277224">
    <property type="protein sequence ID" value="KAI0059752.1"/>
    <property type="molecule type" value="Genomic_DNA"/>
</dbReference>
<organism evidence="1 2">
    <name type="scientific">Artomyces pyxidatus</name>
    <dbReference type="NCBI Taxonomy" id="48021"/>
    <lineage>
        <taxon>Eukaryota</taxon>
        <taxon>Fungi</taxon>
        <taxon>Dikarya</taxon>
        <taxon>Basidiomycota</taxon>
        <taxon>Agaricomycotina</taxon>
        <taxon>Agaricomycetes</taxon>
        <taxon>Russulales</taxon>
        <taxon>Auriscalpiaceae</taxon>
        <taxon>Artomyces</taxon>
    </lineage>
</organism>
<protein>
    <submittedName>
        <fullName evidence="1">Cytochrome P450</fullName>
    </submittedName>
</protein>
<proteinExistence type="predicted"/>
<name>A0ACB8SU97_9AGAM</name>
<comment type="caution">
    <text evidence="1">The sequence shown here is derived from an EMBL/GenBank/DDBJ whole genome shotgun (WGS) entry which is preliminary data.</text>
</comment>
<sequence length="545" mass="60904">MTDTWLAPYNLLSARTYIFGWISLFAVVLFSLAKKRIRQRCLWKIPGPPSASFVTGNYPQMFNTKAAKFHEHIMQTYGRDTQLVISDPKTCTNILLKDQDVFEETDWFIETNRYTFGLGLLATLGAHHRKQRKQLNPVFSIKHMRSMVPLFHGITRQLCTVLAAKAAGGRQEIDMLEWLGRLALELIAQGGLGYTFNSLDPNSTENEFGRAIKEYNPTISRLATFRKLFPLISRWPAGILRFGAKVVPFPMLHNLIRVTGVMRRYTREVFDEKKRLLEKGDEAFAQQLSEGNDIISVLMKSNSSSSAEDRLSDEEILGQMTTLIFAATDTTSTALSRILHLLALHQDVQEALRQELIAAHAAAGDTELGYDELVELPYLEAICRETLRLYPPANFVYRMARADISVPLSQPLQTPGGALHSLFVPRGTTVMVAIGGVNRDPTIWGVDAAEWKPARWRAPLPESVADARVPGVYSNTLTFLGGGRACIGFKFSQLEMKVALSQLLRAFRFLPAGKEIVWRFGGITTPSVEGATAVMPQMPLAVERA</sequence>
<reference evidence="1" key="2">
    <citation type="journal article" date="2022" name="New Phytol.">
        <title>Evolutionary transition to the ectomycorrhizal habit in the genomes of a hyperdiverse lineage of mushroom-forming fungi.</title>
        <authorList>
            <person name="Looney B."/>
            <person name="Miyauchi S."/>
            <person name="Morin E."/>
            <person name="Drula E."/>
            <person name="Courty P.E."/>
            <person name="Kohler A."/>
            <person name="Kuo A."/>
            <person name="LaButti K."/>
            <person name="Pangilinan J."/>
            <person name="Lipzen A."/>
            <person name="Riley R."/>
            <person name="Andreopoulos W."/>
            <person name="He G."/>
            <person name="Johnson J."/>
            <person name="Nolan M."/>
            <person name="Tritt A."/>
            <person name="Barry K.W."/>
            <person name="Grigoriev I.V."/>
            <person name="Nagy L.G."/>
            <person name="Hibbett D."/>
            <person name="Henrissat B."/>
            <person name="Matheny P.B."/>
            <person name="Labbe J."/>
            <person name="Martin F.M."/>
        </authorList>
    </citation>
    <scope>NUCLEOTIDE SEQUENCE</scope>
    <source>
        <strain evidence="1">HHB10654</strain>
    </source>
</reference>
<keyword evidence="2" id="KW-1185">Reference proteome</keyword>
<reference evidence="1" key="1">
    <citation type="submission" date="2021-03" db="EMBL/GenBank/DDBJ databases">
        <authorList>
            <consortium name="DOE Joint Genome Institute"/>
            <person name="Ahrendt S."/>
            <person name="Looney B.P."/>
            <person name="Miyauchi S."/>
            <person name="Morin E."/>
            <person name="Drula E."/>
            <person name="Courty P.E."/>
            <person name="Chicoki N."/>
            <person name="Fauchery L."/>
            <person name="Kohler A."/>
            <person name="Kuo A."/>
            <person name="Labutti K."/>
            <person name="Pangilinan J."/>
            <person name="Lipzen A."/>
            <person name="Riley R."/>
            <person name="Andreopoulos W."/>
            <person name="He G."/>
            <person name="Johnson J."/>
            <person name="Barry K.W."/>
            <person name="Grigoriev I.V."/>
            <person name="Nagy L."/>
            <person name="Hibbett D."/>
            <person name="Henrissat B."/>
            <person name="Matheny P.B."/>
            <person name="Labbe J."/>
            <person name="Martin F."/>
        </authorList>
    </citation>
    <scope>NUCLEOTIDE SEQUENCE</scope>
    <source>
        <strain evidence="1">HHB10654</strain>
    </source>
</reference>
<dbReference type="Proteomes" id="UP000814140">
    <property type="component" value="Unassembled WGS sequence"/>
</dbReference>
<accession>A0ACB8SU97</accession>
<gene>
    <name evidence="1" type="ORF">BV25DRAFT_1918315</name>
</gene>